<organism evidence="3 4">
    <name type="scientific">Leptolyngbya subtilissima DQ-A4</name>
    <dbReference type="NCBI Taxonomy" id="2933933"/>
    <lineage>
        <taxon>Bacteria</taxon>
        <taxon>Bacillati</taxon>
        <taxon>Cyanobacteriota</taxon>
        <taxon>Cyanophyceae</taxon>
        <taxon>Leptolyngbyales</taxon>
        <taxon>Leptolyngbyaceae</taxon>
        <taxon>Leptolyngbya group</taxon>
        <taxon>Leptolyngbya</taxon>
    </lineage>
</organism>
<protein>
    <submittedName>
        <fullName evidence="3">DUF4142 domain-containing protein</fullName>
    </submittedName>
</protein>
<dbReference type="PANTHER" id="PTHR38593:SF1">
    <property type="entry name" value="BLR2558 PROTEIN"/>
    <property type="match status" value="1"/>
</dbReference>
<dbReference type="Pfam" id="PF13628">
    <property type="entry name" value="DUF4142"/>
    <property type="match status" value="1"/>
</dbReference>
<dbReference type="EMBL" id="JAMPKX010000016">
    <property type="protein sequence ID" value="MEP0949826.1"/>
    <property type="molecule type" value="Genomic_DNA"/>
</dbReference>
<dbReference type="RefSeq" id="WP_190697481.1">
    <property type="nucleotide sequence ID" value="NZ_JAMPKX010000016.1"/>
</dbReference>
<dbReference type="Gene3D" id="1.20.1260.10">
    <property type="match status" value="1"/>
</dbReference>
<feature type="domain" description="DUF4142" evidence="2">
    <location>
        <begin position="61"/>
        <end position="196"/>
    </location>
</feature>
<evidence type="ECO:0000313" key="3">
    <source>
        <dbReference type="EMBL" id="MEP0949826.1"/>
    </source>
</evidence>
<dbReference type="Proteomes" id="UP001482513">
    <property type="component" value="Unassembled WGS sequence"/>
</dbReference>
<proteinExistence type="predicted"/>
<gene>
    <name evidence="3" type="ORF">NC992_23325</name>
</gene>
<evidence type="ECO:0000313" key="4">
    <source>
        <dbReference type="Proteomes" id="UP001482513"/>
    </source>
</evidence>
<keyword evidence="4" id="KW-1185">Reference proteome</keyword>
<dbReference type="InterPro" id="IPR012347">
    <property type="entry name" value="Ferritin-like"/>
</dbReference>
<feature type="signal peptide" evidence="1">
    <location>
        <begin position="1"/>
        <end position="31"/>
    </location>
</feature>
<keyword evidence="1" id="KW-0732">Signal</keyword>
<dbReference type="PANTHER" id="PTHR38593">
    <property type="entry name" value="BLR2558 PROTEIN"/>
    <property type="match status" value="1"/>
</dbReference>
<accession>A0ABV0KAM3</accession>
<evidence type="ECO:0000259" key="2">
    <source>
        <dbReference type="Pfam" id="PF13628"/>
    </source>
</evidence>
<dbReference type="InterPro" id="IPR025419">
    <property type="entry name" value="DUF4142"/>
</dbReference>
<reference evidence="3 4" key="1">
    <citation type="submission" date="2022-04" db="EMBL/GenBank/DDBJ databases">
        <title>Positive selection, recombination, and allopatry shape intraspecific diversity of widespread and dominant cyanobacteria.</title>
        <authorList>
            <person name="Wei J."/>
            <person name="Shu W."/>
            <person name="Hu C."/>
        </authorList>
    </citation>
    <scope>NUCLEOTIDE SEQUENCE [LARGE SCALE GENOMIC DNA]</scope>
    <source>
        <strain evidence="3 4">DQ-A4</strain>
    </source>
</reference>
<sequence length="211" mass="22868">MTRLNYNLTQRLMGAAGAAAIASLVALPSFAETTRVGQAGTSTPAEQTSQGAQRAAVTTVDQEFFKLAYQGNNAEIDTSRLALEKSQDQAIRQYAQRMIDEHTRANEVLTQQASEQGFELPSERVDPLDQAIAAQLTQLSGAEFDQAYVGVQANAHLKAIALYRTEVAQGESPSLIAYASQLLPSIEEHYEMANAMLPDYTTNNSQPPADM</sequence>
<feature type="chain" id="PRO_5047339566" evidence="1">
    <location>
        <begin position="32"/>
        <end position="211"/>
    </location>
</feature>
<comment type="caution">
    <text evidence="3">The sequence shown here is derived from an EMBL/GenBank/DDBJ whole genome shotgun (WGS) entry which is preliminary data.</text>
</comment>
<name>A0ABV0KAM3_9CYAN</name>
<evidence type="ECO:0000256" key="1">
    <source>
        <dbReference type="SAM" id="SignalP"/>
    </source>
</evidence>